<sequence>KNAESLRVHVREQFEQMHGFLREREAGLTRELAEHEASVLRLIRDNLQTVQLGLSSLTTQLAELAKQQAQGDDVEFLKCVHRPHDIPLPAEASTDLPLGIFKGPLQYKVWKEMKDFINPVPEALTLDRGSAHQRLLVSEDLTHVQLTDSNQQPQGPERFGPCVNILAAQGFQSGRHYWEVEVGSKTAWDLGVARETVRRKGRITLSPVDGYWTLWLRDGDQYKALDWPAVPLAPSAQPRKVGVYLDFEGGQVSFYNADDMTHLYTFRDTFSERLFPYFSPYLTSCPGNAEGIRLCTPKL</sequence>
<dbReference type="SUPFAM" id="SSF49899">
    <property type="entry name" value="Concanavalin A-like lectins/glucanases"/>
    <property type="match status" value="1"/>
</dbReference>
<dbReference type="PROSITE" id="PS50188">
    <property type="entry name" value="B302_SPRY"/>
    <property type="match status" value="1"/>
</dbReference>
<protein>
    <recommendedName>
        <fullName evidence="1">B30.2/SPRY domain-containing protein</fullName>
    </recommendedName>
</protein>
<dbReference type="InterPro" id="IPR050143">
    <property type="entry name" value="TRIM/RBCC"/>
</dbReference>
<dbReference type="SMART" id="SM00589">
    <property type="entry name" value="PRY"/>
    <property type="match status" value="1"/>
</dbReference>
<proteinExistence type="predicted"/>
<dbReference type="Pfam" id="PF00622">
    <property type="entry name" value="SPRY"/>
    <property type="match status" value="1"/>
</dbReference>
<reference evidence="2 3" key="1">
    <citation type="journal article" date="2018" name="Nat. Ecol. Evol.">
        <title>Shark genomes provide insights into elasmobranch evolution and the origin of vertebrates.</title>
        <authorList>
            <person name="Hara Y"/>
            <person name="Yamaguchi K"/>
            <person name="Onimaru K"/>
            <person name="Kadota M"/>
            <person name="Koyanagi M"/>
            <person name="Keeley SD"/>
            <person name="Tatsumi K"/>
            <person name="Tanaka K"/>
            <person name="Motone F"/>
            <person name="Kageyama Y"/>
            <person name="Nozu R"/>
            <person name="Adachi N"/>
            <person name="Nishimura O"/>
            <person name="Nakagawa R"/>
            <person name="Tanegashima C"/>
            <person name="Kiyatake I"/>
            <person name="Matsumoto R"/>
            <person name="Murakumo K"/>
            <person name="Nishida K"/>
            <person name="Terakita A"/>
            <person name="Kuratani S"/>
            <person name="Sato K"/>
            <person name="Hyodo S Kuraku.S."/>
        </authorList>
    </citation>
    <scope>NUCLEOTIDE SEQUENCE [LARGE SCALE GENOMIC DNA]</scope>
</reference>
<accession>A0A401RFZ9</accession>
<dbReference type="AlphaFoldDB" id="A0A401RFZ9"/>
<gene>
    <name evidence="2" type="ORF">chiPu_0021481</name>
</gene>
<organism evidence="2 3">
    <name type="scientific">Chiloscyllium punctatum</name>
    <name type="common">Brownbanded bambooshark</name>
    <name type="synonym">Hemiscyllium punctatum</name>
    <dbReference type="NCBI Taxonomy" id="137246"/>
    <lineage>
        <taxon>Eukaryota</taxon>
        <taxon>Metazoa</taxon>
        <taxon>Chordata</taxon>
        <taxon>Craniata</taxon>
        <taxon>Vertebrata</taxon>
        <taxon>Chondrichthyes</taxon>
        <taxon>Elasmobranchii</taxon>
        <taxon>Galeomorphii</taxon>
        <taxon>Galeoidea</taxon>
        <taxon>Orectolobiformes</taxon>
        <taxon>Hemiscylliidae</taxon>
        <taxon>Chiloscyllium</taxon>
    </lineage>
</organism>
<dbReference type="FunFam" id="2.60.120.920:FF:000004">
    <property type="entry name" value="Butyrophilin subfamily 1 member A1"/>
    <property type="match status" value="1"/>
</dbReference>
<dbReference type="InterPro" id="IPR003879">
    <property type="entry name" value="Butyrophylin_SPRY"/>
</dbReference>
<dbReference type="CDD" id="cd13733">
    <property type="entry name" value="SPRY_PRY_C-I_1"/>
    <property type="match status" value="1"/>
</dbReference>
<dbReference type="Pfam" id="PF13765">
    <property type="entry name" value="PRY"/>
    <property type="match status" value="1"/>
</dbReference>
<dbReference type="Gene3D" id="2.60.120.920">
    <property type="match status" value="1"/>
</dbReference>
<dbReference type="InterPro" id="IPR003877">
    <property type="entry name" value="SPRY_dom"/>
</dbReference>
<dbReference type="Proteomes" id="UP000287033">
    <property type="component" value="Unassembled WGS sequence"/>
</dbReference>
<dbReference type="PRINTS" id="PR01407">
    <property type="entry name" value="BUTYPHLNCDUF"/>
</dbReference>
<dbReference type="SMART" id="SM00449">
    <property type="entry name" value="SPRY"/>
    <property type="match status" value="1"/>
</dbReference>
<keyword evidence="3" id="KW-1185">Reference proteome</keyword>
<dbReference type="OrthoDB" id="128536at2759"/>
<dbReference type="STRING" id="137246.A0A401RFZ9"/>
<dbReference type="InterPro" id="IPR043136">
    <property type="entry name" value="B30.2/SPRY_sf"/>
</dbReference>
<feature type="domain" description="B30.2/SPRY" evidence="1">
    <location>
        <begin position="103"/>
        <end position="299"/>
    </location>
</feature>
<dbReference type="InterPro" id="IPR001870">
    <property type="entry name" value="B30.2/SPRY"/>
</dbReference>
<dbReference type="PANTHER" id="PTHR24103">
    <property type="entry name" value="E3 UBIQUITIN-PROTEIN LIGASE TRIM"/>
    <property type="match status" value="1"/>
</dbReference>
<dbReference type="InterPro" id="IPR013320">
    <property type="entry name" value="ConA-like_dom_sf"/>
</dbReference>
<evidence type="ECO:0000313" key="2">
    <source>
        <dbReference type="EMBL" id="GCC17054.1"/>
    </source>
</evidence>
<name>A0A401RFZ9_CHIPU</name>
<evidence type="ECO:0000313" key="3">
    <source>
        <dbReference type="Proteomes" id="UP000287033"/>
    </source>
</evidence>
<comment type="caution">
    <text evidence="2">The sequence shown here is derived from an EMBL/GenBank/DDBJ whole genome shotgun (WGS) entry which is preliminary data.</text>
</comment>
<evidence type="ECO:0000259" key="1">
    <source>
        <dbReference type="PROSITE" id="PS50188"/>
    </source>
</evidence>
<feature type="non-terminal residue" evidence="2">
    <location>
        <position position="1"/>
    </location>
</feature>
<dbReference type="InterPro" id="IPR006574">
    <property type="entry name" value="PRY"/>
</dbReference>
<dbReference type="EMBL" id="BEZZ01003995">
    <property type="protein sequence ID" value="GCC17054.1"/>
    <property type="molecule type" value="Genomic_DNA"/>
</dbReference>